<keyword evidence="8 9" id="KW-0472">Membrane</keyword>
<comment type="function">
    <text evidence="9">Part of the twin-arginine translocation (Tat) system that transports large folded proteins containing a characteristic twin-arginine motif in their signal peptide across membranes. TatA could form the protein-conducting channel of the Tat system.</text>
</comment>
<comment type="subcellular location">
    <subcellularLocation>
        <location evidence="1 9">Cell membrane</location>
        <topology evidence="1 9">Single-pass membrane protein</topology>
    </subcellularLocation>
</comment>
<dbReference type="InterPro" id="IPR006312">
    <property type="entry name" value="TatA/E"/>
</dbReference>
<proteinExistence type="inferred from homology"/>
<dbReference type="HAMAP" id="MF_00236">
    <property type="entry name" value="TatA_E"/>
    <property type="match status" value="1"/>
</dbReference>
<reference evidence="10 11" key="1">
    <citation type="submission" date="2015-02" db="EMBL/GenBank/DDBJ databases">
        <title>Single cell genomics of a rare environmental alphaproteobacterium provides unique insights into Rickettsiaceae evolution.</title>
        <authorList>
            <person name="Martijn J."/>
            <person name="Schulz F."/>
            <person name="Zaremba-Niedzwiedzka K."/>
            <person name="Viklund J."/>
            <person name="Stepanauskas R."/>
            <person name="Andersson S.G.E."/>
            <person name="Horn M."/>
            <person name="Guy L."/>
            <person name="Ettema T.J.G."/>
        </authorList>
    </citation>
    <scope>NUCLEOTIDE SEQUENCE [LARGE SCALE GENOMIC DNA]</scope>
    <source>
        <strain evidence="10 11">SCGC AAA041-L04</strain>
    </source>
</reference>
<keyword evidence="4 9" id="KW-0812">Transmembrane</keyword>
<evidence type="ECO:0000313" key="10">
    <source>
        <dbReference type="EMBL" id="KKB96786.1"/>
    </source>
</evidence>
<comment type="similarity">
    <text evidence="9">Belongs to the TatA/E family.</text>
</comment>
<gene>
    <name evidence="9 10" type="primary">tatA</name>
    <name evidence="10" type="ORF">SZ25_00095</name>
</gene>
<evidence type="ECO:0000256" key="5">
    <source>
        <dbReference type="ARBA" id="ARBA00022927"/>
    </source>
</evidence>
<dbReference type="GO" id="GO:0043953">
    <property type="term" value="P:protein transport by the Tat complex"/>
    <property type="evidence" value="ECO:0007669"/>
    <property type="project" value="UniProtKB-UniRule"/>
</dbReference>
<evidence type="ECO:0000313" key="11">
    <source>
        <dbReference type="Proteomes" id="UP000033358"/>
    </source>
</evidence>
<evidence type="ECO:0000256" key="3">
    <source>
        <dbReference type="ARBA" id="ARBA00022475"/>
    </source>
</evidence>
<sequence>MLSMSHILLVLLIILIVFGAGKLPQVMGDFAKGIKNFRDNLKEEDKKIEHKDQDKDK</sequence>
<dbReference type="NCBIfam" id="NF002402">
    <property type="entry name" value="PRK01470.1"/>
    <property type="match status" value="1"/>
</dbReference>
<dbReference type="Gene3D" id="1.20.5.3310">
    <property type="match status" value="1"/>
</dbReference>
<evidence type="ECO:0000256" key="4">
    <source>
        <dbReference type="ARBA" id="ARBA00022692"/>
    </source>
</evidence>
<dbReference type="InterPro" id="IPR003369">
    <property type="entry name" value="TatA/B/E"/>
</dbReference>
<organism evidence="10 11">
    <name type="scientific">Candidatus Arcanibacter lacustris</name>
    <dbReference type="NCBI Taxonomy" id="1607817"/>
    <lineage>
        <taxon>Bacteria</taxon>
        <taxon>Pseudomonadati</taxon>
        <taxon>Pseudomonadota</taxon>
        <taxon>Alphaproteobacteria</taxon>
        <taxon>Rickettsiales</taxon>
        <taxon>Candidatus Arcanibacter</taxon>
    </lineage>
</organism>
<name>A0A0F5MQ34_9RICK</name>
<evidence type="ECO:0000256" key="6">
    <source>
        <dbReference type="ARBA" id="ARBA00022989"/>
    </source>
</evidence>
<evidence type="ECO:0000256" key="9">
    <source>
        <dbReference type="HAMAP-Rule" id="MF_00236"/>
    </source>
</evidence>
<evidence type="ECO:0000256" key="1">
    <source>
        <dbReference type="ARBA" id="ARBA00004162"/>
    </source>
</evidence>
<keyword evidence="5 9" id="KW-0653">Protein transport</keyword>
<dbReference type="Proteomes" id="UP000033358">
    <property type="component" value="Unassembled WGS sequence"/>
</dbReference>
<keyword evidence="7 9" id="KW-0811">Translocation</keyword>
<evidence type="ECO:0000256" key="8">
    <source>
        <dbReference type="ARBA" id="ARBA00023136"/>
    </source>
</evidence>
<dbReference type="Pfam" id="PF02416">
    <property type="entry name" value="TatA_B_E"/>
    <property type="match status" value="1"/>
</dbReference>
<dbReference type="GO" id="GO:0008320">
    <property type="term" value="F:protein transmembrane transporter activity"/>
    <property type="evidence" value="ECO:0007669"/>
    <property type="project" value="UniProtKB-UniRule"/>
</dbReference>
<protein>
    <recommendedName>
        <fullName evidence="9">Sec-independent protein translocase protein TatA</fullName>
    </recommendedName>
</protein>
<dbReference type="GO" id="GO:0033281">
    <property type="term" value="C:TAT protein transport complex"/>
    <property type="evidence" value="ECO:0007669"/>
    <property type="project" value="UniProtKB-UniRule"/>
</dbReference>
<dbReference type="EMBL" id="JYHA01000023">
    <property type="protein sequence ID" value="KKB96786.1"/>
    <property type="molecule type" value="Genomic_DNA"/>
</dbReference>
<comment type="caution">
    <text evidence="10">The sequence shown here is derived from an EMBL/GenBank/DDBJ whole genome shotgun (WGS) entry which is preliminary data.</text>
</comment>
<dbReference type="PATRIC" id="fig|1607817.3.peg.95"/>
<keyword evidence="2 9" id="KW-0813">Transport</keyword>
<dbReference type="PANTHER" id="PTHR42982">
    <property type="entry name" value="SEC-INDEPENDENT PROTEIN TRANSLOCASE PROTEIN TATA"/>
    <property type="match status" value="1"/>
</dbReference>
<dbReference type="AlphaFoldDB" id="A0A0F5MQ34"/>
<keyword evidence="11" id="KW-1185">Reference proteome</keyword>
<comment type="subunit">
    <text evidence="9">The Tat system comprises two distinct complexes: a TatABC complex, containing multiple copies of TatA, TatB and TatC subunits, and a separate TatA complex, containing only TatA subunits. Substrates initially bind to the TatABC complex, which probably triggers association of the separate TatA complex to form the active translocon.</text>
</comment>
<dbReference type="NCBIfam" id="TIGR01411">
    <property type="entry name" value="tatAE"/>
    <property type="match status" value="1"/>
</dbReference>
<accession>A0A0F5MQ34</accession>
<dbReference type="PANTHER" id="PTHR42982:SF1">
    <property type="entry name" value="SEC-INDEPENDENT PROTEIN TRANSLOCASE PROTEIN TATA"/>
    <property type="match status" value="1"/>
</dbReference>
<evidence type="ECO:0000256" key="7">
    <source>
        <dbReference type="ARBA" id="ARBA00023010"/>
    </source>
</evidence>
<evidence type="ECO:0000256" key="2">
    <source>
        <dbReference type="ARBA" id="ARBA00022448"/>
    </source>
</evidence>
<keyword evidence="6 9" id="KW-1133">Transmembrane helix</keyword>
<keyword evidence="3 9" id="KW-1003">Cell membrane</keyword>